<feature type="transmembrane region" description="Helical" evidence="1">
    <location>
        <begin position="79"/>
        <end position="98"/>
    </location>
</feature>
<dbReference type="RefSeq" id="WP_338075205.1">
    <property type="nucleotide sequence ID" value="NZ_LT670818.1"/>
</dbReference>
<dbReference type="EMBL" id="LT670818">
    <property type="protein sequence ID" value="SHH12461.1"/>
    <property type="molecule type" value="Genomic_DNA"/>
</dbReference>
<reference evidence="2 3" key="1">
    <citation type="submission" date="2016-11" db="EMBL/GenBank/DDBJ databases">
        <authorList>
            <person name="Jaros S."/>
            <person name="Januszkiewicz K."/>
            <person name="Wedrychowicz H."/>
        </authorList>
    </citation>
    <scope>NUCLEOTIDE SEQUENCE [LARGE SCALE GENOMIC DNA]</scope>
    <source>
        <strain evidence="2 3">GAS242</strain>
    </source>
</reference>
<evidence type="ECO:0000313" key="3">
    <source>
        <dbReference type="Proteomes" id="UP000190675"/>
    </source>
</evidence>
<dbReference type="Proteomes" id="UP000190675">
    <property type="component" value="Chromosome I"/>
</dbReference>
<keyword evidence="1" id="KW-0812">Transmembrane</keyword>
<evidence type="ECO:0000256" key="1">
    <source>
        <dbReference type="SAM" id="Phobius"/>
    </source>
</evidence>
<dbReference type="AlphaFoldDB" id="A0A1M5QF35"/>
<accession>A0A1M5QF35</accession>
<evidence type="ECO:0000313" key="2">
    <source>
        <dbReference type="EMBL" id="SHH12461.1"/>
    </source>
</evidence>
<protein>
    <recommendedName>
        <fullName evidence="4">Acriflavin resistance protein</fullName>
    </recommendedName>
</protein>
<organism evidence="2 3">
    <name type="scientific">Bradyrhizobium erythrophlei</name>
    <dbReference type="NCBI Taxonomy" id="1437360"/>
    <lineage>
        <taxon>Bacteria</taxon>
        <taxon>Pseudomonadati</taxon>
        <taxon>Pseudomonadota</taxon>
        <taxon>Alphaproteobacteria</taxon>
        <taxon>Hyphomicrobiales</taxon>
        <taxon>Nitrobacteraceae</taxon>
        <taxon>Bradyrhizobium</taxon>
    </lineage>
</organism>
<feature type="transmembrane region" description="Helical" evidence="1">
    <location>
        <begin position="44"/>
        <end position="67"/>
    </location>
</feature>
<keyword evidence="1" id="KW-0472">Membrane</keyword>
<evidence type="ECO:0008006" key="4">
    <source>
        <dbReference type="Google" id="ProtNLM"/>
    </source>
</evidence>
<keyword evidence="1" id="KW-1133">Transmembrane helix</keyword>
<name>A0A1M5QF35_9BRAD</name>
<sequence>MNITSPILKGAAHAAALPGDSLASFLKIIADTTGLFADDSSDGVLGMLMSGLAGVAMALAVIIVLTVSFRSRHRSARDVLRHGVAAAAVFSLVTFVVYDMRHAALAYLGINPTSPAVEFEIRLPNASVPAIADTQVELHTDRNQTLAQVQGALAAEADGSSLLRGTVPLAYRTTDRVVILNLPGRAQCEFKLRLPASPSPSEQFGPWHLADRVASPTSGEETRGQQHDAFAIRYRVL</sequence>
<proteinExistence type="predicted"/>
<gene>
    <name evidence="2" type="ORF">SAMN05444169_5880</name>
</gene>